<gene>
    <name evidence="2" type="ORF">COT69_02940</name>
</gene>
<dbReference type="GO" id="GO:0006313">
    <property type="term" value="P:DNA transposition"/>
    <property type="evidence" value="ECO:0007669"/>
    <property type="project" value="InterPro"/>
</dbReference>
<protein>
    <recommendedName>
        <fullName evidence="1">Transposase IS200-like domain-containing protein</fullName>
    </recommendedName>
</protein>
<dbReference type="Proteomes" id="UP000230787">
    <property type="component" value="Unassembled WGS sequence"/>
</dbReference>
<dbReference type="InterPro" id="IPR036515">
    <property type="entry name" value="Transposase_17_sf"/>
</dbReference>
<dbReference type="Gene3D" id="3.30.70.1290">
    <property type="entry name" value="Transposase IS200-like"/>
    <property type="match status" value="1"/>
</dbReference>
<name>A0A2H0WJ47_UNCKA</name>
<dbReference type="PANTHER" id="PTHR34322">
    <property type="entry name" value="TRANSPOSASE, Y1_TNP DOMAIN-CONTAINING"/>
    <property type="match status" value="1"/>
</dbReference>
<dbReference type="AlphaFoldDB" id="A0A2H0WJ47"/>
<dbReference type="SUPFAM" id="SSF143422">
    <property type="entry name" value="Transposase IS200-like"/>
    <property type="match status" value="1"/>
</dbReference>
<dbReference type="GO" id="GO:0004803">
    <property type="term" value="F:transposase activity"/>
    <property type="evidence" value="ECO:0007669"/>
    <property type="project" value="InterPro"/>
</dbReference>
<feature type="domain" description="Transposase IS200-like" evidence="1">
    <location>
        <begin position="11"/>
        <end position="149"/>
    </location>
</feature>
<sequence length="219" mass="26050">MPSKHRIRQYGEDCYYHIYNRGVEKRDIFLDIADYNLFIYTLRKYLEPDFKIIRKNPTTNERIVMEPDHVYKDISLLAFCLMPNHFHLLVKLKKRDGATKLMRRVCTNYVGYFNEKYERVGALFQGTFKAVRVTTQEQCLQLSRYIHINPRAVTYKGNIESYVYSSFYYLCRDSTPSWLDFNSVLLGNTVQDYKKFVMSRVDEDFSEAEKSTLSNVLLD</sequence>
<accession>A0A2H0WJ47</accession>
<dbReference type="EMBL" id="PEZN01000040">
    <property type="protein sequence ID" value="PIS12682.1"/>
    <property type="molecule type" value="Genomic_DNA"/>
</dbReference>
<dbReference type="SMART" id="SM01321">
    <property type="entry name" value="Y1_Tnp"/>
    <property type="match status" value="1"/>
</dbReference>
<dbReference type="InterPro" id="IPR002686">
    <property type="entry name" value="Transposase_17"/>
</dbReference>
<dbReference type="PANTHER" id="PTHR34322:SF2">
    <property type="entry name" value="TRANSPOSASE IS200-LIKE DOMAIN-CONTAINING PROTEIN"/>
    <property type="match status" value="1"/>
</dbReference>
<evidence type="ECO:0000313" key="3">
    <source>
        <dbReference type="Proteomes" id="UP000230787"/>
    </source>
</evidence>
<reference evidence="3" key="1">
    <citation type="submission" date="2017-09" db="EMBL/GenBank/DDBJ databases">
        <title>Depth-based differentiation of microbial function through sediment-hosted aquifers and enrichment of novel symbionts in the deep terrestrial subsurface.</title>
        <authorList>
            <person name="Probst A.J."/>
            <person name="Ladd B."/>
            <person name="Jarett J.K."/>
            <person name="Geller-Mcgrath D.E."/>
            <person name="Sieber C.M.K."/>
            <person name="Emerson J.B."/>
            <person name="Anantharaman K."/>
            <person name="Thomas B.C."/>
            <person name="Malmstrom R."/>
            <person name="Stieglmeier M."/>
            <person name="Klingl A."/>
            <person name="Woyke T."/>
            <person name="Ryan C.M."/>
            <person name="Banfield J.F."/>
        </authorList>
    </citation>
    <scope>NUCLEOTIDE SEQUENCE [LARGE SCALE GENOMIC DNA]</scope>
</reference>
<organism evidence="2 3">
    <name type="scientific">candidate division WWE3 bacterium CG09_land_8_20_14_0_10_39_24</name>
    <dbReference type="NCBI Taxonomy" id="1975088"/>
    <lineage>
        <taxon>Bacteria</taxon>
        <taxon>Katanobacteria</taxon>
    </lineage>
</organism>
<evidence type="ECO:0000259" key="1">
    <source>
        <dbReference type="SMART" id="SM01321"/>
    </source>
</evidence>
<evidence type="ECO:0000313" key="2">
    <source>
        <dbReference type="EMBL" id="PIS12682.1"/>
    </source>
</evidence>
<dbReference type="GO" id="GO:0003677">
    <property type="term" value="F:DNA binding"/>
    <property type="evidence" value="ECO:0007669"/>
    <property type="project" value="InterPro"/>
</dbReference>
<dbReference type="Pfam" id="PF01797">
    <property type="entry name" value="Y1_Tnp"/>
    <property type="match status" value="1"/>
</dbReference>
<proteinExistence type="predicted"/>
<comment type="caution">
    <text evidence="2">The sequence shown here is derived from an EMBL/GenBank/DDBJ whole genome shotgun (WGS) entry which is preliminary data.</text>
</comment>